<keyword evidence="2" id="KW-1185">Reference proteome</keyword>
<evidence type="ECO:0000313" key="2">
    <source>
        <dbReference type="Proteomes" id="UP000032126"/>
    </source>
</evidence>
<dbReference type="EMBL" id="KM923971">
    <property type="protein sequence ID" value="AJK27403.1"/>
    <property type="molecule type" value="Genomic_DNA"/>
</dbReference>
<dbReference type="RefSeq" id="YP_009212820.1">
    <property type="nucleotide sequence ID" value="NC_028947.1"/>
</dbReference>
<dbReference type="Proteomes" id="UP000032126">
    <property type="component" value="Segment"/>
</dbReference>
<name>A0A0C5AIK3_9CAUD</name>
<dbReference type="GeneID" id="26639318"/>
<accession>A0A0C5AIK3</accession>
<proteinExistence type="predicted"/>
<organism evidence="1 2">
    <name type="scientific">Mycobacterium phage Kratio</name>
    <dbReference type="NCBI Taxonomy" id="1606763"/>
    <lineage>
        <taxon>Viruses</taxon>
        <taxon>Duplodnaviria</taxon>
        <taxon>Heunggongvirae</taxon>
        <taxon>Uroviricota</taxon>
        <taxon>Caudoviricetes</taxon>
        <taxon>Weiservirinae</taxon>
        <taxon>Kratiovirus</taxon>
        <taxon>Kratiovirus kratio</taxon>
    </lineage>
</organism>
<dbReference type="KEGG" id="vg:26639318"/>
<protein>
    <submittedName>
        <fullName evidence="1">Uncharacterized protein</fullName>
    </submittedName>
</protein>
<gene>
    <name evidence="1" type="ORF">PBI_KRATIO_74</name>
</gene>
<sequence>MTAPNYRHARDISDTAFLAAVHAGQRAMHGAAMRQDVTRLLGGLPADAPVPADEVPGVPWKVVLAKYRRVQGRGLVEGCDCGCRGDWELTEKGRRVLLIATILDTVVWCAQ</sequence>
<reference evidence="1 2" key="1">
    <citation type="submission" date="2014-10" db="EMBL/GenBank/DDBJ databases">
        <authorList>
            <person name="Franco-Moreira L.J."/>
            <person name="Acosta-Bonilla D."/>
            <person name="Alvarado-Vega D.L."/>
            <person name="Berrios-Pagan L.R."/>
            <person name="Burgos-Santana G."/>
            <person name="Collazo-Rodriguez B.J."/>
            <person name="Cordero-Bernard G."/>
            <person name="Cotto-Rosario A."/>
            <person name="Dominguez-Rodriguez E."/>
            <person name="Figueroa-Negron P."/>
            <person name="Huertas-de-Jesus N.A."/>
            <person name="Leon-Rivera A."/>
            <person name="Llavona-Cartagena I.G."/>
            <person name="Machin-Rivera R."/>
            <person name="Maldonado-Rodriguez J.M."/>
            <person name="Maldonado-Vazquez N."/>
            <person name="Melendez-Rodriguez N."/>
            <person name="Merced-Carire N.D."/>
            <person name="Mora-Marrero P.M."/>
            <person name="Negron-Cruz N."/>
            <person name="Nieves-Mendez L."/>
            <person name="Pereira-Torres T.N."/>
            <person name="Perez-Otero J."/>
            <person name="Ramos-Gonzalez J."/>
            <person name="Ramos-Rivera M."/>
            <person name="Reyes-Aponte A.J."/>
            <person name="Rivera-Burgos M."/>
            <person name="Rodriguez-Arriaga L."/>
            <person name="Sanchez-Collazo M."/>
            <person name="Soto-Diaz O.R."/>
            <person name="Suarez-Marquez A.M."/>
            <person name="Velazquez-Fernandez A.L."/>
            <person name="Vives-Matos I."/>
            <person name="Rubin M.R."/>
            <person name="Vazquez E."/>
            <person name="Wang X."/>
            <person name="Crowell R."/>
            <person name="Bostrom M.A."/>
            <person name="Burke M."/>
            <person name="Wright G.M."/>
            <person name="Gregory S.G."/>
            <person name="Colman S.D."/>
            <person name="Anders K.R."/>
            <person name="Braun M.A."/>
            <person name="Delesalle V.A."/>
            <person name="Hughes L.E."/>
            <person name="Ware V.C."/>
            <person name="Bradley K.W."/>
            <person name="Barker L.P."/>
            <person name="Asai D.J."/>
            <person name="Bowman C.A."/>
            <person name="Russell D.A."/>
            <person name="Pope W.H."/>
            <person name="Jacobs-Sera D."/>
            <person name="Hendrix R.W."/>
            <person name="Hatfull G.F."/>
        </authorList>
    </citation>
    <scope>NUCLEOTIDE SEQUENCE [LARGE SCALE GENOMIC DNA]</scope>
</reference>
<evidence type="ECO:0000313" key="1">
    <source>
        <dbReference type="EMBL" id="AJK27403.1"/>
    </source>
</evidence>
<dbReference type="OrthoDB" id="22005at10239"/>